<dbReference type="InParanoid" id="A0A078A4W5"/>
<dbReference type="OrthoDB" id="379794at2759"/>
<feature type="domain" description="Ataxin-10" evidence="4">
    <location>
        <begin position="600"/>
        <end position="692"/>
    </location>
</feature>
<dbReference type="GO" id="GO:0005829">
    <property type="term" value="C:cytosol"/>
    <property type="evidence" value="ECO:0007669"/>
    <property type="project" value="TreeGrafter"/>
</dbReference>
<dbReference type="AlphaFoldDB" id="A0A078A4W5"/>
<dbReference type="InterPro" id="IPR016024">
    <property type="entry name" value="ARM-type_fold"/>
</dbReference>
<keyword evidence="2" id="KW-0131">Cell cycle</keyword>
<gene>
    <name evidence="5" type="primary">Contig15748.g16780</name>
    <name evidence="5" type="ORF">STYLEM_5849</name>
</gene>
<accession>A0A078A4W5</accession>
<evidence type="ECO:0000313" key="6">
    <source>
        <dbReference type="Proteomes" id="UP000039865"/>
    </source>
</evidence>
<dbReference type="Pfam" id="PF09759">
    <property type="entry name" value="Atx10homo_assoc"/>
    <property type="match status" value="1"/>
</dbReference>
<dbReference type="InterPro" id="IPR019156">
    <property type="entry name" value="Ataxin-10_domain"/>
</dbReference>
<reference evidence="5 6" key="1">
    <citation type="submission" date="2014-06" db="EMBL/GenBank/DDBJ databases">
        <authorList>
            <person name="Swart Estienne"/>
        </authorList>
    </citation>
    <scope>NUCLEOTIDE SEQUENCE [LARGE SCALE GENOMIC DNA]</scope>
    <source>
        <strain evidence="5 6">130c</strain>
    </source>
</reference>
<keyword evidence="1" id="KW-0132">Cell division</keyword>
<evidence type="ECO:0000313" key="5">
    <source>
        <dbReference type="EMBL" id="CDW76884.1"/>
    </source>
</evidence>
<evidence type="ECO:0000256" key="3">
    <source>
        <dbReference type="SAM" id="MobiDB-lite"/>
    </source>
</evidence>
<sequence>MEKQQEYVLSFYVQIKQTFEVKQYTIGLNSFSQQLDKAPYRVLEFLENKTMTEAFDGMNYIFHDIIDNNNVANHFKRIKVLNFCLGVLKKLCRMQKLIQESLRKQGIMPLLLTVCELIIKEAKSNKELKNNHQEELNLFIKEIIALLVNFVTANKKNQGVKILKTVFKYINKAFDDEQDRSAEKEVHAQALQSSKTIKNQDQALMQNQGIDDDKEDTKSVFSDVKSDVFNESKDKLLNQINEWFTLLFMMLAHNKNAKDLARDDEEGDEDADADQLDSIGDEMGAESKEVELEESKEKDLDQPSVSKSQEKHSVSVTQNFYSSYYREKKDAKFNSDFSLFPKIYNNFLSASEFESSMKETIELENVHSKNARYITYDCSEYDGGGLYDDQGDQNFPDAIYSPGKLQTRLLLYYSDILSEIIDSDNEKFEDMFQFVKKESVLFMADILKKFISYYRNGYLIDDFVRFVYDKKLINAQLDIRRSYYFPPMNQNQRNPQLEEQKIKQVEICDKLRLYQLQIMDAMLAIIEIFANLTAFGDRAQEFKVLLINHGVLESALQLMKHLKETTDILIEHKIFEFEEKFATFTQKARQKHPFGGFLSKIAKLIANLTYLSASSEPVFRKNKEFLSLILFYTKIDEDNPTLREWCLMIIRNLCQASEKIRQDLEKLNFIDIDTEGKKTLEKLGLKEMYDKEMKKLQKREEGKRQYDKI</sequence>
<dbReference type="EMBL" id="CCKQ01005633">
    <property type="protein sequence ID" value="CDW76884.1"/>
    <property type="molecule type" value="Genomic_DNA"/>
</dbReference>
<feature type="region of interest" description="Disordered" evidence="3">
    <location>
        <begin position="285"/>
        <end position="312"/>
    </location>
</feature>
<dbReference type="PANTHER" id="PTHR13255:SF0">
    <property type="entry name" value="ATAXIN-10"/>
    <property type="match status" value="1"/>
</dbReference>
<proteinExistence type="predicted"/>
<name>A0A078A4W5_STYLE</name>
<evidence type="ECO:0000259" key="4">
    <source>
        <dbReference type="Pfam" id="PF09759"/>
    </source>
</evidence>
<evidence type="ECO:0000256" key="2">
    <source>
        <dbReference type="ARBA" id="ARBA00023306"/>
    </source>
</evidence>
<dbReference type="SUPFAM" id="SSF48371">
    <property type="entry name" value="ARM repeat"/>
    <property type="match status" value="1"/>
</dbReference>
<dbReference type="InterPro" id="IPR051374">
    <property type="entry name" value="Ataxin-10/CTR86_families"/>
</dbReference>
<dbReference type="GO" id="GO:0051301">
    <property type="term" value="P:cell division"/>
    <property type="evidence" value="ECO:0007669"/>
    <property type="project" value="UniProtKB-KW"/>
</dbReference>
<keyword evidence="6" id="KW-1185">Reference proteome</keyword>
<dbReference type="Proteomes" id="UP000039865">
    <property type="component" value="Unassembled WGS sequence"/>
</dbReference>
<organism evidence="5 6">
    <name type="scientific">Stylonychia lemnae</name>
    <name type="common">Ciliate</name>
    <dbReference type="NCBI Taxonomy" id="5949"/>
    <lineage>
        <taxon>Eukaryota</taxon>
        <taxon>Sar</taxon>
        <taxon>Alveolata</taxon>
        <taxon>Ciliophora</taxon>
        <taxon>Intramacronucleata</taxon>
        <taxon>Spirotrichea</taxon>
        <taxon>Stichotrichia</taxon>
        <taxon>Sporadotrichida</taxon>
        <taxon>Oxytrichidae</taxon>
        <taxon>Stylonychinae</taxon>
        <taxon>Stylonychia</taxon>
    </lineage>
</organism>
<protein>
    <submittedName>
        <fullName evidence="5">Maternal effect embryo arrest 50 protein</fullName>
    </submittedName>
</protein>
<evidence type="ECO:0000256" key="1">
    <source>
        <dbReference type="ARBA" id="ARBA00022618"/>
    </source>
</evidence>
<dbReference type="PANTHER" id="PTHR13255">
    <property type="entry name" value="ATAXIN-10"/>
    <property type="match status" value="1"/>
</dbReference>
<feature type="compositionally biased region" description="Basic and acidic residues" evidence="3">
    <location>
        <begin position="285"/>
        <end position="301"/>
    </location>
</feature>